<accession>A0A1B7HGF7</accession>
<protein>
    <recommendedName>
        <fullName evidence="3">NusG-like N-terminal domain-containing protein</fullName>
    </recommendedName>
</protein>
<dbReference type="InterPro" id="IPR036735">
    <property type="entry name" value="NGN_dom_sf"/>
</dbReference>
<comment type="caution">
    <text evidence="4">The sequence shown here is derived from an EMBL/GenBank/DDBJ whole genome shotgun (WGS) entry which is preliminary data.</text>
</comment>
<keyword evidence="1" id="KW-0804">Transcription</keyword>
<evidence type="ECO:0000259" key="3">
    <source>
        <dbReference type="Pfam" id="PF02357"/>
    </source>
</evidence>
<evidence type="ECO:0000313" key="4">
    <source>
        <dbReference type="EMBL" id="OAT14695.1"/>
    </source>
</evidence>
<dbReference type="RefSeq" id="WP_064556396.1">
    <property type="nucleotide sequence ID" value="NZ_LXEO01000070.1"/>
</dbReference>
<evidence type="ECO:0000313" key="5">
    <source>
        <dbReference type="Proteomes" id="UP000078286"/>
    </source>
</evidence>
<evidence type="ECO:0000256" key="2">
    <source>
        <dbReference type="SAM" id="MobiDB-lite"/>
    </source>
</evidence>
<dbReference type="SUPFAM" id="SSF82679">
    <property type="entry name" value="N-utilization substance G protein NusG, N-terminal domain"/>
    <property type="match status" value="1"/>
</dbReference>
<proteinExistence type="predicted"/>
<evidence type="ECO:0000256" key="1">
    <source>
        <dbReference type="ARBA" id="ARBA00023163"/>
    </source>
</evidence>
<dbReference type="PATRIC" id="fig|1354255.3.peg.4511"/>
<dbReference type="AlphaFoldDB" id="A0A1B7HGF7"/>
<dbReference type="InterPro" id="IPR006645">
    <property type="entry name" value="NGN-like_dom"/>
</dbReference>
<feature type="compositionally biased region" description="Basic and acidic residues" evidence="2">
    <location>
        <begin position="115"/>
        <end position="124"/>
    </location>
</feature>
<gene>
    <name evidence="4" type="ORF">M979_4381</name>
</gene>
<reference evidence="4 5" key="1">
    <citation type="submission" date="2016-04" db="EMBL/GenBank/DDBJ databases">
        <title>ATOL: Assembling a taxonomically balanced genome-scale reconstruction of the evolutionary history of the Enterobacteriaceae.</title>
        <authorList>
            <person name="Plunkett G.III."/>
            <person name="Neeno-Eckwall E.C."/>
            <person name="Glasner J.D."/>
            <person name="Perna N.T."/>
        </authorList>
    </citation>
    <scope>NUCLEOTIDE SEQUENCE [LARGE SCALE GENOMIC DNA]</scope>
    <source>
        <strain evidence="4 5">ATCC 51607</strain>
    </source>
</reference>
<dbReference type="Gene3D" id="3.30.70.940">
    <property type="entry name" value="NusG, N-terminal domain"/>
    <property type="match status" value="1"/>
</dbReference>
<name>A0A1B7HGF7_9ENTR</name>
<dbReference type="GO" id="GO:0006354">
    <property type="term" value="P:DNA-templated transcription elongation"/>
    <property type="evidence" value="ECO:0007669"/>
    <property type="project" value="InterPro"/>
</dbReference>
<dbReference type="Proteomes" id="UP000078286">
    <property type="component" value="Unassembled WGS sequence"/>
</dbReference>
<sequence length="185" mass="21433">MEAWYLVCYEPGKEKLYRAQLSLSLKNITVFCPMLRTWRPRTDCNGVRPFIEPLFRGYLFAYLDPEVIHPSRIEEECSGVSKFVRYGQEIKPLPASVMETLMALPACADERDVVPKAAKQEKAAQRPYRPPRKRKQRMSNPSPLQSVLYDKISRIVSTDNEMQRTAMFLALTKSFHDHTDHPGNR</sequence>
<keyword evidence="5" id="KW-1185">Reference proteome</keyword>
<dbReference type="Pfam" id="PF02357">
    <property type="entry name" value="NusG"/>
    <property type="match status" value="1"/>
</dbReference>
<dbReference type="CDD" id="cd09894">
    <property type="entry name" value="NGN_SP_AnfA1"/>
    <property type="match status" value="1"/>
</dbReference>
<organism evidence="4 5">
    <name type="scientific">Buttiauxella noackiae ATCC 51607</name>
    <dbReference type="NCBI Taxonomy" id="1354255"/>
    <lineage>
        <taxon>Bacteria</taxon>
        <taxon>Pseudomonadati</taxon>
        <taxon>Pseudomonadota</taxon>
        <taxon>Gammaproteobacteria</taxon>
        <taxon>Enterobacterales</taxon>
        <taxon>Enterobacteriaceae</taxon>
        <taxon>Buttiauxella</taxon>
    </lineage>
</organism>
<dbReference type="EMBL" id="LXEO01000070">
    <property type="protein sequence ID" value="OAT14695.1"/>
    <property type="molecule type" value="Genomic_DNA"/>
</dbReference>
<feature type="domain" description="NusG-like N-terminal" evidence="3">
    <location>
        <begin position="3"/>
        <end position="101"/>
    </location>
</feature>
<feature type="region of interest" description="Disordered" evidence="2">
    <location>
        <begin position="115"/>
        <end position="143"/>
    </location>
</feature>